<feature type="transmembrane region" description="Helical" evidence="8">
    <location>
        <begin position="30"/>
        <end position="51"/>
    </location>
</feature>
<dbReference type="InterPro" id="IPR017452">
    <property type="entry name" value="GPCR_Rhodpsn_7TM"/>
</dbReference>
<feature type="transmembrane region" description="Helical" evidence="8">
    <location>
        <begin position="129"/>
        <end position="155"/>
    </location>
</feature>
<dbReference type="PROSITE" id="PS50262">
    <property type="entry name" value="G_PROTEIN_RECEP_F1_2"/>
    <property type="match status" value="1"/>
</dbReference>
<keyword evidence="5 8" id="KW-0472">Membrane</keyword>
<keyword evidence="2 8" id="KW-0812">Transmembrane</keyword>
<evidence type="ECO:0000256" key="1">
    <source>
        <dbReference type="ARBA" id="ARBA00004141"/>
    </source>
</evidence>
<evidence type="ECO:0000259" key="9">
    <source>
        <dbReference type="PROSITE" id="PS50262"/>
    </source>
</evidence>
<sequence length="339" mass="38341">MDLLWSLFAMPFSVVRENNKATMLGRILCFIFRLVHFSLSTATMTLAFALLDLPLPILRPLTFGAMMTKHLTRVAVIWTLAIAVSSPRFIYQNLYLISLEENLWMPHLPDILDSDWLVMKLLKIVISSVYFLVPLLLSAKAFLIMIRVQLLTIAAEMQFLELEDVVPPVPNRRKTLMLLLVLVVVFVMSSFPLSFYVALIASADAKTKSAVSFACQWFALINQHNVQFVHCGVENFENNIRLLVSEGHVSPKLLPIFWFLSLGLNCNSPAFLCSLITRPDVEELAWSDIFPSCATLRPCESPYCRLFNWTLELIPCSDTGYLNPLFCLCSSSCVDPHAL</sequence>
<keyword evidence="6 11" id="KW-0675">Receptor</keyword>
<keyword evidence="10" id="KW-1185">Reference proteome</keyword>
<dbReference type="GO" id="GO:0005886">
    <property type="term" value="C:plasma membrane"/>
    <property type="evidence" value="ECO:0007669"/>
    <property type="project" value="TreeGrafter"/>
</dbReference>
<keyword evidence="3 8" id="KW-1133">Transmembrane helix</keyword>
<feature type="domain" description="G-protein coupled receptors family 1 profile" evidence="9">
    <location>
        <begin position="1"/>
        <end position="230"/>
    </location>
</feature>
<dbReference type="Proteomes" id="UP000515140">
    <property type="component" value="Unplaced"/>
</dbReference>
<proteinExistence type="predicted"/>
<dbReference type="PANTHER" id="PTHR45695:SF32">
    <property type="entry name" value="G PROTEIN-COUPLED RECEPTOR 15-LIKE"/>
    <property type="match status" value="1"/>
</dbReference>
<reference evidence="11" key="1">
    <citation type="submission" date="2025-08" db="UniProtKB">
        <authorList>
            <consortium name="RefSeq"/>
        </authorList>
    </citation>
    <scope>IDENTIFICATION</scope>
    <source>
        <tissue evidence="11">Spleen</tissue>
    </source>
</reference>
<evidence type="ECO:0000313" key="11">
    <source>
        <dbReference type="RefSeq" id="XP_020822926.1"/>
    </source>
</evidence>
<dbReference type="Pfam" id="PF00001">
    <property type="entry name" value="7tm_1"/>
    <property type="match status" value="1"/>
</dbReference>
<evidence type="ECO:0000313" key="10">
    <source>
        <dbReference type="Proteomes" id="UP000515140"/>
    </source>
</evidence>
<dbReference type="PANTHER" id="PTHR45695">
    <property type="entry name" value="LEUCOKININ RECEPTOR-RELATED"/>
    <property type="match status" value="1"/>
</dbReference>
<dbReference type="InParanoid" id="A0A6P5IVE1"/>
<dbReference type="GeneID" id="110194747"/>
<feature type="transmembrane region" description="Helical" evidence="8">
    <location>
        <begin position="175"/>
        <end position="199"/>
    </location>
</feature>
<dbReference type="GO" id="GO:0004930">
    <property type="term" value="F:G protein-coupled receptor activity"/>
    <property type="evidence" value="ECO:0007669"/>
    <property type="project" value="UniProtKB-KW"/>
</dbReference>
<dbReference type="RefSeq" id="XP_020822926.1">
    <property type="nucleotide sequence ID" value="XM_020967267.1"/>
</dbReference>
<evidence type="ECO:0000256" key="7">
    <source>
        <dbReference type="ARBA" id="ARBA00023224"/>
    </source>
</evidence>
<dbReference type="InterPro" id="IPR000276">
    <property type="entry name" value="GPCR_Rhodpsn"/>
</dbReference>
<dbReference type="AlphaFoldDB" id="A0A6P5IVE1"/>
<evidence type="ECO:0000256" key="5">
    <source>
        <dbReference type="ARBA" id="ARBA00023136"/>
    </source>
</evidence>
<evidence type="ECO:0000256" key="6">
    <source>
        <dbReference type="ARBA" id="ARBA00023170"/>
    </source>
</evidence>
<organism evidence="10 11">
    <name type="scientific">Phascolarctos cinereus</name>
    <name type="common">Koala</name>
    <dbReference type="NCBI Taxonomy" id="38626"/>
    <lineage>
        <taxon>Eukaryota</taxon>
        <taxon>Metazoa</taxon>
        <taxon>Chordata</taxon>
        <taxon>Craniata</taxon>
        <taxon>Vertebrata</taxon>
        <taxon>Euteleostomi</taxon>
        <taxon>Mammalia</taxon>
        <taxon>Metatheria</taxon>
        <taxon>Diprotodontia</taxon>
        <taxon>Phascolarctidae</taxon>
        <taxon>Phascolarctos</taxon>
    </lineage>
</organism>
<evidence type="ECO:0000256" key="3">
    <source>
        <dbReference type="ARBA" id="ARBA00022989"/>
    </source>
</evidence>
<evidence type="ECO:0000256" key="4">
    <source>
        <dbReference type="ARBA" id="ARBA00023040"/>
    </source>
</evidence>
<evidence type="ECO:0000256" key="2">
    <source>
        <dbReference type="ARBA" id="ARBA00022692"/>
    </source>
</evidence>
<protein>
    <submittedName>
        <fullName evidence="11">Probable G-protein coupled receptor 83 isoform X1</fullName>
    </submittedName>
</protein>
<dbReference type="Gene3D" id="1.20.1070.10">
    <property type="entry name" value="Rhodopsin 7-helix transmembrane proteins"/>
    <property type="match status" value="1"/>
</dbReference>
<evidence type="ECO:0000256" key="8">
    <source>
        <dbReference type="SAM" id="Phobius"/>
    </source>
</evidence>
<comment type="subcellular location">
    <subcellularLocation>
        <location evidence="1">Membrane</location>
        <topology evidence="1">Multi-pass membrane protein</topology>
    </subcellularLocation>
</comment>
<name>A0A6P5IVE1_PHACI</name>
<keyword evidence="7" id="KW-0807">Transducer</keyword>
<gene>
    <name evidence="11" type="primary">LOC110194747</name>
</gene>
<accession>A0A6P5IVE1</accession>
<feature type="transmembrane region" description="Helical" evidence="8">
    <location>
        <begin position="71"/>
        <end position="91"/>
    </location>
</feature>
<dbReference type="SUPFAM" id="SSF81321">
    <property type="entry name" value="Family A G protein-coupled receptor-like"/>
    <property type="match status" value="1"/>
</dbReference>
<dbReference type="KEGG" id="pcw:110194747"/>
<keyword evidence="4" id="KW-0297">G-protein coupled receptor</keyword>